<dbReference type="Proteomes" id="UP000324800">
    <property type="component" value="Unassembled WGS sequence"/>
</dbReference>
<dbReference type="AlphaFoldDB" id="A0A5J4WCY3"/>
<sequence length="132" mass="15632">MRNSSRLCLWNVYFYGDEQVQSELVNIEYGRVMFITLSTAGGIGEEQDLEIFNGLYYIECFLRELYEGRNEWQPSFQPLPLLARITEEQIEEEGANEEIDAQMNNYNGYNYYIKKWANYVKAASLNHFIRRS</sequence>
<organism evidence="1 2">
    <name type="scientific">Streblomastix strix</name>
    <dbReference type="NCBI Taxonomy" id="222440"/>
    <lineage>
        <taxon>Eukaryota</taxon>
        <taxon>Metamonada</taxon>
        <taxon>Preaxostyla</taxon>
        <taxon>Oxymonadida</taxon>
        <taxon>Streblomastigidae</taxon>
        <taxon>Streblomastix</taxon>
    </lineage>
</organism>
<reference evidence="1 2" key="1">
    <citation type="submission" date="2019-03" db="EMBL/GenBank/DDBJ databases">
        <title>Single cell metagenomics reveals metabolic interactions within the superorganism composed of flagellate Streblomastix strix and complex community of Bacteroidetes bacteria on its surface.</title>
        <authorList>
            <person name="Treitli S.C."/>
            <person name="Kolisko M."/>
            <person name="Husnik F."/>
            <person name="Keeling P."/>
            <person name="Hampl V."/>
        </authorList>
    </citation>
    <scope>NUCLEOTIDE SEQUENCE [LARGE SCALE GENOMIC DNA]</scope>
    <source>
        <strain evidence="1">ST1C</strain>
    </source>
</reference>
<evidence type="ECO:0000313" key="2">
    <source>
        <dbReference type="Proteomes" id="UP000324800"/>
    </source>
</evidence>
<dbReference type="EMBL" id="SNRW01002505">
    <property type="protein sequence ID" value="KAA6392546.1"/>
    <property type="molecule type" value="Genomic_DNA"/>
</dbReference>
<accession>A0A5J4WCY3</accession>
<gene>
    <name evidence="1" type="ORF">EZS28_011925</name>
</gene>
<proteinExistence type="predicted"/>
<name>A0A5J4WCY3_9EUKA</name>
<comment type="caution">
    <text evidence="1">The sequence shown here is derived from an EMBL/GenBank/DDBJ whole genome shotgun (WGS) entry which is preliminary data.</text>
</comment>
<evidence type="ECO:0000313" key="1">
    <source>
        <dbReference type="EMBL" id="KAA6392546.1"/>
    </source>
</evidence>
<protein>
    <submittedName>
        <fullName evidence="1">Uncharacterized protein</fullName>
    </submittedName>
</protein>